<reference evidence="8" key="1">
    <citation type="submission" date="2016-05" db="EMBL/GenBank/DDBJ databases">
        <title>Comparative genomics of biotechnologically important yeasts.</title>
        <authorList>
            <consortium name="DOE Joint Genome Institute"/>
            <person name="Riley R."/>
            <person name="Haridas S."/>
            <person name="Wolfe K.H."/>
            <person name="Lopes M.R."/>
            <person name="Hittinger C.T."/>
            <person name="Goker M."/>
            <person name="Salamov A."/>
            <person name="Wisecaver J."/>
            <person name="Long T.M."/>
            <person name="Aerts A.L."/>
            <person name="Barry K."/>
            <person name="Choi C."/>
            <person name="Clum A."/>
            <person name="Coughlan A.Y."/>
            <person name="Deshpande S."/>
            <person name="Douglass A.P."/>
            <person name="Hanson S.J."/>
            <person name="Klenk H.-P."/>
            <person name="Labutti K."/>
            <person name="Lapidus A."/>
            <person name="Lindquist E."/>
            <person name="Lipzen A."/>
            <person name="Meier-Kolthoff J.P."/>
            <person name="Ohm R.A."/>
            <person name="Otillar R.P."/>
            <person name="Pangilinan J."/>
            <person name="Peng Y."/>
            <person name="Rokas A."/>
            <person name="Rosa C.A."/>
            <person name="Scheuner C."/>
            <person name="Sibirny A.A."/>
            <person name="Slot J.C."/>
            <person name="Stielow J.B."/>
            <person name="Sun H."/>
            <person name="Kurtzman C.P."/>
            <person name="Blackwell M."/>
            <person name="Grigoriev I.V."/>
            <person name="Jeffries T.W."/>
        </authorList>
    </citation>
    <scope>NUCLEOTIDE SEQUENCE [LARGE SCALE GENOMIC DNA]</scope>
    <source>
        <strain evidence="8">NRRL Y-17324</strain>
    </source>
</reference>
<dbReference type="STRING" id="984487.A0A1E4SMU7"/>
<comment type="cofactor">
    <cofactor evidence="1">
        <name>Mg(2+)</name>
        <dbReference type="ChEBI" id="CHEBI:18420"/>
    </cofactor>
</comment>
<feature type="domain" description="Nudix hydrolase" evidence="6">
    <location>
        <begin position="7"/>
        <end position="150"/>
    </location>
</feature>
<protein>
    <recommendedName>
        <fullName evidence="6">Nudix hydrolase domain-containing protein</fullName>
    </recommendedName>
</protein>
<organism evidence="7 8">
    <name type="scientific">Suhomyces tanzawaensis NRRL Y-17324</name>
    <dbReference type="NCBI Taxonomy" id="984487"/>
    <lineage>
        <taxon>Eukaryota</taxon>
        <taxon>Fungi</taxon>
        <taxon>Dikarya</taxon>
        <taxon>Ascomycota</taxon>
        <taxon>Saccharomycotina</taxon>
        <taxon>Pichiomycetes</taxon>
        <taxon>Debaryomycetaceae</taxon>
        <taxon>Suhomyces</taxon>
    </lineage>
</organism>
<evidence type="ECO:0000256" key="4">
    <source>
        <dbReference type="ARBA" id="ARBA00022801"/>
    </source>
</evidence>
<dbReference type="GO" id="GO:0046872">
    <property type="term" value="F:metal ion binding"/>
    <property type="evidence" value="ECO:0007669"/>
    <property type="project" value="UniProtKB-KW"/>
</dbReference>
<dbReference type="SUPFAM" id="SSF55811">
    <property type="entry name" value="Nudix"/>
    <property type="match status" value="1"/>
</dbReference>
<keyword evidence="5" id="KW-0460">Magnesium</keyword>
<keyword evidence="8" id="KW-1185">Reference proteome</keyword>
<dbReference type="PANTHER" id="PTHR43758">
    <property type="entry name" value="7,8-DIHYDRO-8-OXOGUANINE TRIPHOSPHATASE"/>
    <property type="match status" value="1"/>
</dbReference>
<dbReference type="GeneID" id="30983569"/>
<dbReference type="OrthoDB" id="447842at2759"/>
<evidence type="ECO:0000256" key="3">
    <source>
        <dbReference type="ARBA" id="ARBA00022723"/>
    </source>
</evidence>
<dbReference type="GO" id="GO:0016818">
    <property type="term" value="F:hydrolase activity, acting on acid anhydrides, in phosphorus-containing anhydrides"/>
    <property type="evidence" value="ECO:0007669"/>
    <property type="project" value="TreeGrafter"/>
</dbReference>
<evidence type="ECO:0000256" key="1">
    <source>
        <dbReference type="ARBA" id="ARBA00001946"/>
    </source>
</evidence>
<evidence type="ECO:0000256" key="5">
    <source>
        <dbReference type="ARBA" id="ARBA00022842"/>
    </source>
</evidence>
<accession>A0A1E4SMU7</accession>
<dbReference type="PROSITE" id="PS51462">
    <property type="entry name" value="NUDIX"/>
    <property type="match status" value="1"/>
</dbReference>
<dbReference type="AlphaFoldDB" id="A0A1E4SMU7"/>
<gene>
    <name evidence="7" type="ORF">CANTADRAFT_47164</name>
</gene>
<dbReference type="RefSeq" id="XP_020065976.1">
    <property type="nucleotide sequence ID" value="XM_020209433.1"/>
</dbReference>
<dbReference type="EMBL" id="KV453910">
    <property type="protein sequence ID" value="ODV80854.1"/>
    <property type="molecule type" value="Genomic_DNA"/>
</dbReference>
<proteinExistence type="inferred from homology"/>
<evidence type="ECO:0000313" key="8">
    <source>
        <dbReference type="Proteomes" id="UP000094285"/>
    </source>
</evidence>
<evidence type="ECO:0000256" key="2">
    <source>
        <dbReference type="ARBA" id="ARBA00005582"/>
    </source>
</evidence>
<dbReference type="Gene3D" id="3.90.79.10">
    <property type="entry name" value="Nucleoside Triphosphate Pyrophosphohydrolase"/>
    <property type="match status" value="1"/>
</dbReference>
<keyword evidence="3" id="KW-0479">Metal-binding</keyword>
<sequence length="181" mass="20758">MTNNSCKRLKYTLGVIHCPETNQILLLNRQKKPWMGRWNGVGGKLDHNETPHQCIVRETEEETGLSLPQYKSRGVVLWTVDNEDNLVGEAVGGMYIFTAEVTPEQVANYPTPIIFDKEGILDWKNLDWVLSKDNMGIVDNMTVILRDLFDAKETDIFNTVYRQGRLMSCEYLPGKNTDYLN</sequence>
<dbReference type="Proteomes" id="UP000094285">
    <property type="component" value="Unassembled WGS sequence"/>
</dbReference>
<evidence type="ECO:0000259" key="6">
    <source>
        <dbReference type="PROSITE" id="PS51462"/>
    </source>
</evidence>
<dbReference type="InterPro" id="IPR015797">
    <property type="entry name" value="NUDIX_hydrolase-like_dom_sf"/>
</dbReference>
<dbReference type="Pfam" id="PF00293">
    <property type="entry name" value="NUDIX"/>
    <property type="match status" value="1"/>
</dbReference>
<dbReference type="CDD" id="cd18886">
    <property type="entry name" value="NUDIX_MutT_Nudt1"/>
    <property type="match status" value="1"/>
</dbReference>
<name>A0A1E4SMU7_9ASCO</name>
<comment type="similarity">
    <text evidence="2">Belongs to the Nudix hydrolase family.</text>
</comment>
<dbReference type="InterPro" id="IPR020084">
    <property type="entry name" value="NUDIX_hydrolase_CS"/>
</dbReference>
<evidence type="ECO:0000313" key="7">
    <source>
        <dbReference type="EMBL" id="ODV80854.1"/>
    </source>
</evidence>
<dbReference type="GO" id="GO:0005737">
    <property type="term" value="C:cytoplasm"/>
    <property type="evidence" value="ECO:0007669"/>
    <property type="project" value="TreeGrafter"/>
</dbReference>
<keyword evidence="4" id="KW-0378">Hydrolase</keyword>
<dbReference type="PROSITE" id="PS00893">
    <property type="entry name" value="NUDIX_BOX"/>
    <property type="match status" value="1"/>
</dbReference>
<dbReference type="PANTHER" id="PTHR43758:SF2">
    <property type="entry name" value="OXIDIZED PURINE NUCLEOSIDE TRIPHOSPHATE HYDROLASE"/>
    <property type="match status" value="1"/>
</dbReference>
<dbReference type="InterPro" id="IPR000086">
    <property type="entry name" value="NUDIX_hydrolase_dom"/>
</dbReference>